<keyword evidence="2" id="KW-0963">Cytoplasm</keyword>
<comment type="subcellular location">
    <subcellularLocation>
        <location evidence="1">Cytoplasm</location>
        <location evidence="1">Cytoskeleton</location>
        <location evidence="1">Cilium axoneme</location>
    </subcellularLocation>
</comment>
<feature type="compositionally biased region" description="Low complexity" evidence="8">
    <location>
        <begin position="964"/>
        <end position="993"/>
    </location>
</feature>
<evidence type="ECO:0000256" key="7">
    <source>
        <dbReference type="SAM" id="Coils"/>
    </source>
</evidence>
<feature type="compositionally biased region" description="Low complexity" evidence="8">
    <location>
        <begin position="776"/>
        <end position="787"/>
    </location>
</feature>
<dbReference type="PANTHER" id="PTHR22455:SF10">
    <property type="entry name" value="CILIA- AND FLAGELLA-ASSOCIATED PROTEIN 91"/>
    <property type="match status" value="1"/>
</dbReference>
<feature type="compositionally biased region" description="Polar residues" evidence="8">
    <location>
        <begin position="994"/>
        <end position="1015"/>
    </location>
</feature>
<dbReference type="AlphaFoldDB" id="A0A914AQF7"/>
<dbReference type="Proteomes" id="UP000887568">
    <property type="component" value="Unplaced"/>
</dbReference>
<keyword evidence="11" id="KW-1185">Reference proteome</keyword>
<proteinExistence type="inferred from homology"/>
<feature type="compositionally biased region" description="Low complexity" evidence="8">
    <location>
        <begin position="815"/>
        <end position="824"/>
    </location>
</feature>
<evidence type="ECO:0000256" key="1">
    <source>
        <dbReference type="ARBA" id="ARBA00004430"/>
    </source>
</evidence>
<feature type="region of interest" description="Disordered" evidence="8">
    <location>
        <begin position="718"/>
        <end position="1030"/>
    </location>
</feature>
<evidence type="ECO:0000313" key="11">
    <source>
        <dbReference type="Proteomes" id="UP000887568"/>
    </source>
</evidence>
<comment type="similarity">
    <text evidence="5">Belongs to the CFAP91 family.</text>
</comment>
<keyword evidence="4" id="KW-0966">Cell projection</keyword>
<dbReference type="OrthoDB" id="567787at2759"/>
<dbReference type="InterPro" id="IPR026720">
    <property type="entry name" value="CFAP91"/>
</dbReference>
<evidence type="ECO:0000259" key="9">
    <source>
        <dbReference type="Pfam" id="PF14738"/>
    </source>
</evidence>
<evidence type="ECO:0000256" key="5">
    <source>
        <dbReference type="ARBA" id="ARBA00029468"/>
    </source>
</evidence>
<keyword evidence="7" id="KW-0175">Coiled coil</keyword>
<feature type="compositionally biased region" description="Pro residues" evidence="8">
    <location>
        <begin position="838"/>
        <end position="856"/>
    </location>
</feature>
<organism evidence="10 11">
    <name type="scientific">Patiria miniata</name>
    <name type="common">Bat star</name>
    <name type="synonym">Asterina miniata</name>
    <dbReference type="NCBI Taxonomy" id="46514"/>
    <lineage>
        <taxon>Eukaryota</taxon>
        <taxon>Metazoa</taxon>
        <taxon>Echinodermata</taxon>
        <taxon>Eleutherozoa</taxon>
        <taxon>Asterozoa</taxon>
        <taxon>Asteroidea</taxon>
        <taxon>Valvatacea</taxon>
        <taxon>Valvatida</taxon>
        <taxon>Asterinidae</taxon>
        <taxon>Patiria</taxon>
    </lineage>
</organism>
<feature type="compositionally biased region" description="Basic and acidic residues" evidence="8">
    <location>
        <begin position="923"/>
        <end position="940"/>
    </location>
</feature>
<feature type="compositionally biased region" description="Polar residues" evidence="8">
    <location>
        <begin position="858"/>
        <end position="868"/>
    </location>
</feature>
<dbReference type="GeneID" id="119735968"/>
<sequence length="1030" mass="116938">MSVGQTMRAPRVQQTRTHDYLYDNVHTLSSEKDHARHMFKAHTSVDRVKRVPLYNTMFSALRHHPRFQMRLETTDPVPRFISRQWRGYSTQAREAMVRYKTFNYAPDVKLPAVQFAKHDVGGQDRYKFFRRPIIPFLQQVPPEVVLHTSKLDPFSQQEQVMMERSPTPLTRTVDVQTDYRESETQTDPYTPEYVVRPGSQPELLTLATLSYGHGLPAGLAEVEMIERARAKRAWEATLPSLNDVSQLEKRKRMMDEMERKEWSLREQEIEKLQEARLDLLTKILREREENHVELNSKRLDKLWSKKQKERERKVNWIRKEHIKSIRKLTLKRSRVEGNLERRDITQQYSKYDSEVYGPRTRHGVFLDKGSEQFVVKSRYLDTYQGLLELEHSLPDFVTQPRVVAPRPKSQGKTGFIKRAQRRQNELDEIYKGIKDVKTKGKEAPKPLRFLQKIEKPIPRPPTPSVEVPNLVEEEKELAIIFLQQVIRGRAIQNMMFEGKEKRQELINELRSTHALQSAEQQMKKQDKQSTLNLQRQRRLHEHKESFIDEAMSQLEGESVGDMMDFLSKELIRLQEERRIHAYAMLAERQRRIREAEESGRRQVEERRRREEDEIFKQVVKVHQNSVDTYLEDIILSSMDNTADKQAREEIQVMAQRINEVAYDMEDRKTELESEEIVAELVSTFLLPEVQKITVREKVKIQQRKHLLAAHKIVHKETEEVIAQQPTPVKGQGSRGQTVGSPKPGSAKEGRSTPTKTSRPGSAAKSISQTPPPTGQAPASPANSRPPSGTRRGSPAPDGTSSPKPRPGSARRRSDGSAAGSRTASPKVSKLSPRTSPVPQQPSTPPPEPVKETPPSPVQEQPTIQTAPSTDKDATQDSTEAAAAAEPSIDQRPVSDDVPPAEAEAVPDSEDQREPSLEEPEPDAEIHQDPVADEPPEKTETTDAAPQQDAIKEDALTPAVTQDTPPVHSSQSSQSEDQQLPPSAQSQAPPSSQSNKSGKQTADSATQEDASVTIATGQVKDEETSPGDGTV</sequence>
<name>A0A914AQF7_PATMI</name>
<reference evidence="10" key="1">
    <citation type="submission" date="2022-11" db="UniProtKB">
        <authorList>
            <consortium name="EnsemblMetazoa"/>
        </authorList>
    </citation>
    <scope>IDENTIFICATION</scope>
</reference>
<evidence type="ECO:0000256" key="3">
    <source>
        <dbReference type="ARBA" id="ARBA00023212"/>
    </source>
</evidence>
<dbReference type="InterPro" id="IPR032840">
    <property type="entry name" value="CFAP91_dom"/>
</dbReference>
<keyword evidence="3" id="KW-0206">Cytoskeleton</keyword>
<feature type="coiled-coil region" evidence="7">
    <location>
        <begin position="250"/>
        <end position="289"/>
    </location>
</feature>
<protein>
    <recommendedName>
        <fullName evidence="6">Cilia- and flagella-associated protein 91</fullName>
    </recommendedName>
</protein>
<dbReference type="GO" id="GO:0005930">
    <property type="term" value="C:axoneme"/>
    <property type="evidence" value="ECO:0007669"/>
    <property type="project" value="UniProtKB-SubCell"/>
</dbReference>
<dbReference type="OMA" id="PAQDICG"/>
<evidence type="ECO:0000256" key="8">
    <source>
        <dbReference type="SAM" id="MobiDB-lite"/>
    </source>
</evidence>
<evidence type="ECO:0000256" key="4">
    <source>
        <dbReference type="ARBA" id="ARBA00023273"/>
    </source>
</evidence>
<accession>A0A914AQF7</accession>
<dbReference type="RefSeq" id="XP_038065873.1">
    <property type="nucleotide sequence ID" value="XM_038209945.1"/>
</dbReference>
<evidence type="ECO:0000313" key="10">
    <source>
        <dbReference type="EnsemblMetazoa" id="XP_038065873.1"/>
    </source>
</evidence>
<dbReference type="PANTHER" id="PTHR22455">
    <property type="entry name" value="CILIA- AND FLAGELLA-ASSOCIATED PROTEIN 91"/>
    <property type="match status" value="1"/>
</dbReference>
<evidence type="ECO:0000256" key="6">
    <source>
        <dbReference type="ARBA" id="ARBA00029555"/>
    </source>
</evidence>
<feature type="compositionally biased region" description="Polar residues" evidence="8">
    <location>
        <begin position="751"/>
        <end position="768"/>
    </location>
</feature>
<dbReference type="EnsemblMetazoa" id="XM_038209945.1">
    <property type="protein sequence ID" value="XP_038065873.1"/>
    <property type="gene ID" value="LOC119735968"/>
</dbReference>
<dbReference type="CTD" id="89876"/>
<dbReference type="Pfam" id="PF14738">
    <property type="entry name" value="CFAP91"/>
    <property type="match status" value="1"/>
</dbReference>
<feature type="domain" description="CFAP91" evidence="9">
    <location>
        <begin position="175"/>
        <end position="327"/>
    </location>
</feature>
<evidence type="ECO:0000256" key="2">
    <source>
        <dbReference type="ARBA" id="ARBA00022490"/>
    </source>
</evidence>